<keyword evidence="3" id="KW-1185">Reference proteome</keyword>
<name>A0AA86SQ22_9FABA</name>
<gene>
    <name evidence="2" type="ORF">AYBTSS11_LOCUS13420</name>
</gene>
<dbReference type="EMBL" id="OY731401">
    <property type="protein sequence ID" value="CAJ1948851.1"/>
    <property type="molecule type" value="Genomic_DNA"/>
</dbReference>
<dbReference type="GO" id="GO:0003723">
    <property type="term" value="F:RNA binding"/>
    <property type="evidence" value="ECO:0007669"/>
    <property type="project" value="InterPro"/>
</dbReference>
<accession>A0AA86SQ22</accession>
<dbReference type="PROSITE" id="PS51743">
    <property type="entry name" value="ALPHAVIRUS_MT"/>
    <property type="match status" value="1"/>
</dbReference>
<dbReference type="Gramene" id="rna-AYBTSS11_LOCUS13420">
    <property type="protein sequence ID" value="CAJ1948851.1"/>
    <property type="gene ID" value="gene-AYBTSS11_LOCUS13420"/>
</dbReference>
<dbReference type="GO" id="GO:0008174">
    <property type="term" value="F:mRNA methyltransferase activity"/>
    <property type="evidence" value="ECO:0007669"/>
    <property type="project" value="InterPro"/>
</dbReference>
<dbReference type="GO" id="GO:0006396">
    <property type="term" value="P:RNA processing"/>
    <property type="evidence" value="ECO:0007669"/>
    <property type="project" value="InterPro"/>
</dbReference>
<feature type="domain" description="Alphavirus-like MT" evidence="1">
    <location>
        <begin position="38"/>
        <end position="275"/>
    </location>
</feature>
<organism evidence="2 3">
    <name type="scientific">Sphenostylis stenocarpa</name>
    <dbReference type="NCBI Taxonomy" id="92480"/>
    <lineage>
        <taxon>Eukaryota</taxon>
        <taxon>Viridiplantae</taxon>
        <taxon>Streptophyta</taxon>
        <taxon>Embryophyta</taxon>
        <taxon>Tracheophyta</taxon>
        <taxon>Spermatophyta</taxon>
        <taxon>Magnoliopsida</taxon>
        <taxon>eudicotyledons</taxon>
        <taxon>Gunneridae</taxon>
        <taxon>Pentapetalae</taxon>
        <taxon>rosids</taxon>
        <taxon>fabids</taxon>
        <taxon>Fabales</taxon>
        <taxon>Fabaceae</taxon>
        <taxon>Papilionoideae</taxon>
        <taxon>50 kb inversion clade</taxon>
        <taxon>NPAAA clade</taxon>
        <taxon>indigoferoid/millettioid clade</taxon>
        <taxon>Phaseoleae</taxon>
        <taxon>Sphenostylis</taxon>
    </lineage>
</organism>
<reference evidence="2" key="1">
    <citation type="submission" date="2023-10" db="EMBL/GenBank/DDBJ databases">
        <authorList>
            <person name="Domelevo Entfellner J.-B."/>
        </authorList>
    </citation>
    <scope>NUCLEOTIDE SEQUENCE</scope>
</reference>
<dbReference type="InterPro" id="IPR002588">
    <property type="entry name" value="Alphavirus-like_MT_dom"/>
</dbReference>
<dbReference type="Pfam" id="PF01660">
    <property type="entry name" value="Vmethyltransf"/>
    <property type="match status" value="1"/>
</dbReference>
<evidence type="ECO:0000313" key="2">
    <source>
        <dbReference type="EMBL" id="CAJ1948851.1"/>
    </source>
</evidence>
<sequence>METYNRLAHGKPKVDVRRFMDPKKLQMLASYYPEFNVVSEEAELAPHPEAAASRMLESKIMLRKFPKSQVLIYDAGGNWYSHVHKSDDDERFVHCCCPILDVRDCARKTKRELNLEVYTRNGNRKSPVQRDTYDDLKGTYCGEKLRFCENKFEDCDWEVPADMYDYDRWMHKWGEHCGYVTGMEVVDVVSLPNYIEFDDYFRSCSSFDMSEPLAFEDYDLTTEVKEYNAFEQAALELTKKTVNIMTKGEGSITAKNYGVSCCDAESSREVSHKNTELYPNRTTIDLKLVSAENLALFDKVCDTFLVDLCTSVASGLQFDKLEEEIELTPDGVCHLGFGFSFVLDFVERKKVWAKIKCIYGIKM</sequence>
<dbReference type="GO" id="GO:0016556">
    <property type="term" value="P:mRNA modification"/>
    <property type="evidence" value="ECO:0007669"/>
    <property type="project" value="InterPro"/>
</dbReference>
<dbReference type="AlphaFoldDB" id="A0AA86SQ22"/>
<protein>
    <recommendedName>
        <fullName evidence="1">Alphavirus-like MT domain-containing protein</fullName>
    </recommendedName>
</protein>
<dbReference type="Proteomes" id="UP001189624">
    <property type="component" value="Chromosome 4"/>
</dbReference>
<evidence type="ECO:0000259" key="1">
    <source>
        <dbReference type="PROSITE" id="PS51743"/>
    </source>
</evidence>
<proteinExistence type="predicted"/>
<evidence type="ECO:0000313" key="3">
    <source>
        <dbReference type="Proteomes" id="UP001189624"/>
    </source>
</evidence>